<protein>
    <submittedName>
        <fullName evidence="1">Uncharacterized protein</fullName>
    </submittedName>
</protein>
<proteinExistence type="predicted"/>
<dbReference type="EMBL" id="JAYMYQ010000005">
    <property type="protein sequence ID" value="KAK7330685.1"/>
    <property type="molecule type" value="Genomic_DNA"/>
</dbReference>
<sequence length="87" mass="9781">MHFGGLYGNELIAHAMLSCPLHEIGPRKIQFPYWLLAKPSEVQKKLGICSKANPGEEEITARCCVITNQKTKRMVCAFLAYNIIECI</sequence>
<evidence type="ECO:0000313" key="1">
    <source>
        <dbReference type="EMBL" id="KAK7330685.1"/>
    </source>
</evidence>
<reference evidence="1 2" key="1">
    <citation type="submission" date="2024-01" db="EMBL/GenBank/DDBJ databases">
        <title>The genomes of 5 underutilized Papilionoideae crops provide insights into root nodulation and disease resistanc.</title>
        <authorList>
            <person name="Jiang F."/>
        </authorList>
    </citation>
    <scope>NUCLEOTIDE SEQUENCE [LARGE SCALE GENOMIC DNA]</scope>
    <source>
        <strain evidence="1">LVBAO_FW01</strain>
        <tissue evidence="1">Leaves</tissue>
    </source>
</reference>
<keyword evidence="2" id="KW-1185">Reference proteome</keyword>
<comment type="caution">
    <text evidence="1">The sequence shown here is derived from an EMBL/GenBank/DDBJ whole genome shotgun (WGS) entry which is preliminary data.</text>
</comment>
<gene>
    <name evidence="1" type="ORF">VNO77_24883</name>
</gene>
<organism evidence="1 2">
    <name type="scientific">Canavalia gladiata</name>
    <name type="common">Sword bean</name>
    <name type="synonym">Dolichos gladiatus</name>
    <dbReference type="NCBI Taxonomy" id="3824"/>
    <lineage>
        <taxon>Eukaryota</taxon>
        <taxon>Viridiplantae</taxon>
        <taxon>Streptophyta</taxon>
        <taxon>Embryophyta</taxon>
        <taxon>Tracheophyta</taxon>
        <taxon>Spermatophyta</taxon>
        <taxon>Magnoliopsida</taxon>
        <taxon>eudicotyledons</taxon>
        <taxon>Gunneridae</taxon>
        <taxon>Pentapetalae</taxon>
        <taxon>rosids</taxon>
        <taxon>fabids</taxon>
        <taxon>Fabales</taxon>
        <taxon>Fabaceae</taxon>
        <taxon>Papilionoideae</taxon>
        <taxon>50 kb inversion clade</taxon>
        <taxon>NPAAA clade</taxon>
        <taxon>indigoferoid/millettioid clade</taxon>
        <taxon>Phaseoleae</taxon>
        <taxon>Canavalia</taxon>
    </lineage>
</organism>
<dbReference type="Proteomes" id="UP001367508">
    <property type="component" value="Unassembled WGS sequence"/>
</dbReference>
<name>A0AAN9L750_CANGL</name>
<dbReference type="AlphaFoldDB" id="A0AAN9L750"/>
<evidence type="ECO:0000313" key="2">
    <source>
        <dbReference type="Proteomes" id="UP001367508"/>
    </source>
</evidence>
<accession>A0AAN9L750</accession>